<gene>
    <name evidence="1" type="ORF">SBF1_670001</name>
</gene>
<accession>A0A2U3LNE3</accession>
<name>A0A2U3LNE3_9FIRM</name>
<dbReference type="EMBL" id="OMOF01000634">
    <property type="protein sequence ID" value="SPF53467.1"/>
    <property type="molecule type" value="Genomic_DNA"/>
</dbReference>
<evidence type="ECO:0000313" key="1">
    <source>
        <dbReference type="EMBL" id="SPF53467.1"/>
    </source>
</evidence>
<proteinExistence type="predicted"/>
<sequence>MIVLLLAFSFIVQNWIARYFEYQCRKCEGKFSLPTWKAILSVHIMGRKYVKCPNCGKWGWVSSMPKGLEN</sequence>
<dbReference type="AlphaFoldDB" id="A0A2U3LNE3"/>
<organism evidence="1 2">
    <name type="scientific">Candidatus Desulfosporosinus infrequens</name>
    <dbReference type="NCBI Taxonomy" id="2043169"/>
    <lineage>
        <taxon>Bacteria</taxon>
        <taxon>Bacillati</taxon>
        <taxon>Bacillota</taxon>
        <taxon>Clostridia</taxon>
        <taxon>Eubacteriales</taxon>
        <taxon>Desulfitobacteriaceae</taxon>
        <taxon>Desulfosporosinus</taxon>
    </lineage>
</organism>
<reference evidence="2" key="1">
    <citation type="submission" date="2018-02" db="EMBL/GenBank/DDBJ databases">
        <authorList>
            <person name="Hausmann B."/>
        </authorList>
    </citation>
    <scope>NUCLEOTIDE SEQUENCE [LARGE SCALE GENOMIC DNA]</scope>
    <source>
        <strain evidence="2">Peat soil MAG SbF1</strain>
    </source>
</reference>
<evidence type="ECO:0000313" key="2">
    <source>
        <dbReference type="Proteomes" id="UP000238916"/>
    </source>
</evidence>
<protein>
    <submittedName>
        <fullName evidence="1">Uncharacterized protein</fullName>
    </submittedName>
</protein>
<dbReference type="Proteomes" id="UP000238916">
    <property type="component" value="Unassembled WGS sequence"/>
</dbReference>